<dbReference type="Gene3D" id="3.30.70.1290">
    <property type="entry name" value="Transposase IS200-like"/>
    <property type="match status" value="1"/>
</dbReference>
<evidence type="ECO:0000313" key="2">
    <source>
        <dbReference type="EMBL" id="SDD68927.1"/>
    </source>
</evidence>
<organism evidence="2 3">
    <name type="scientific">Algoriphagus faecimaris</name>
    <dbReference type="NCBI Taxonomy" id="686796"/>
    <lineage>
        <taxon>Bacteria</taxon>
        <taxon>Pseudomonadati</taxon>
        <taxon>Bacteroidota</taxon>
        <taxon>Cytophagia</taxon>
        <taxon>Cytophagales</taxon>
        <taxon>Cyclobacteriaceae</taxon>
        <taxon>Algoriphagus</taxon>
    </lineage>
</organism>
<dbReference type="NCBIfam" id="NF047646">
    <property type="entry name" value="REP_Tyr_transpos"/>
    <property type="match status" value="1"/>
</dbReference>
<dbReference type="Proteomes" id="UP000199060">
    <property type="component" value="Unassembled WGS sequence"/>
</dbReference>
<dbReference type="InterPro" id="IPR036515">
    <property type="entry name" value="Transposase_17_sf"/>
</dbReference>
<dbReference type="GO" id="GO:0003677">
    <property type="term" value="F:DNA binding"/>
    <property type="evidence" value="ECO:0007669"/>
    <property type="project" value="InterPro"/>
</dbReference>
<accession>A0A1G6WUR3</accession>
<dbReference type="PANTHER" id="PTHR34322">
    <property type="entry name" value="TRANSPOSASE, Y1_TNP DOMAIN-CONTAINING"/>
    <property type="match status" value="1"/>
</dbReference>
<dbReference type="AlphaFoldDB" id="A0A1G6WUR3"/>
<keyword evidence="3" id="KW-1185">Reference proteome</keyword>
<dbReference type="GO" id="GO:0006313">
    <property type="term" value="P:DNA transposition"/>
    <property type="evidence" value="ECO:0007669"/>
    <property type="project" value="InterPro"/>
</dbReference>
<dbReference type="SMART" id="SM01321">
    <property type="entry name" value="Y1_Tnp"/>
    <property type="match status" value="1"/>
</dbReference>
<dbReference type="GO" id="GO:0004803">
    <property type="term" value="F:transposase activity"/>
    <property type="evidence" value="ECO:0007669"/>
    <property type="project" value="InterPro"/>
</dbReference>
<dbReference type="InterPro" id="IPR002686">
    <property type="entry name" value="Transposase_17"/>
</dbReference>
<sequence length="198" mass="23479">MYFSLWLKPQYFLVMSRKYKIRDQDKLYFVTFTIVEWIDLFTRKDYRDIFIESLKFCQKNKGLDLCAYCIMSSHIHLIIGRNGEEKIEDVIRDIKKFTSIKFLEEIRKSPLESRKSFLLEHFGKAGRKNSNNVAFQIWQQHNHPIELNTTGKIQRCLNYIHQNPVVAGIVCLPEEYLYSSAKNYAGLTEKLIEVILID</sequence>
<name>A0A1G6WUR3_9BACT</name>
<feature type="domain" description="Transposase IS200-like" evidence="1">
    <location>
        <begin position="23"/>
        <end position="163"/>
    </location>
</feature>
<evidence type="ECO:0000259" key="1">
    <source>
        <dbReference type="SMART" id="SM01321"/>
    </source>
</evidence>
<protein>
    <submittedName>
        <fullName evidence="2">Transposase IS200 like</fullName>
    </submittedName>
</protein>
<dbReference type="PANTHER" id="PTHR34322:SF2">
    <property type="entry name" value="TRANSPOSASE IS200-LIKE DOMAIN-CONTAINING PROTEIN"/>
    <property type="match status" value="1"/>
</dbReference>
<dbReference type="STRING" id="686796.SAMN04488104_104721"/>
<dbReference type="Pfam" id="PF01797">
    <property type="entry name" value="Y1_Tnp"/>
    <property type="match status" value="1"/>
</dbReference>
<proteinExistence type="predicted"/>
<dbReference type="EMBL" id="FNAC01000047">
    <property type="protein sequence ID" value="SDD68927.1"/>
    <property type="molecule type" value="Genomic_DNA"/>
</dbReference>
<dbReference type="SUPFAM" id="SSF143422">
    <property type="entry name" value="Transposase IS200-like"/>
    <property type="match status" value="1"/>
</dbReference>
<gene>
    <name evidence="2" type="ORF">SAMN04488104_104721</name>
</gene>
<reference evidence="3" key="1">
    <citation type="submission" date="2016-10" db="EMBL/GenBank/DDBJ databases">
        <authorList>
            <person name="Varghese N."/>
            <person name="Submissions S."/>
        </authorList>
    </citation>
    <scope>NUCLEOTIDE SEQUENCE [LARGE SCALE GENOMIC DNA]</scope>
    <source>
        <strain evidence="3">DSM 23095</strain>
    </source>
</reference>
<evidence type="ECO:0000313" key="3">
    <source>
        <dbReference type="Proteomes" id="UP000199060"/>
    </source>
</evidence>